<dbReference type="WBParaSite" id="ASIM_0000358201-mRNA-1">
    <property type="protein sequence ID" value="ASIM_0000358201-mRNA-1"/>
    <property type="gene ID" value="ASIM_0000358201"/>
</dbReference>
<dbReference type="AlphaFoldDB" id="A0A0M3J7N4"/>
<protein>
    <submittedName>
        <fullName evidence="1">DUF3384 domain-containing protein</fullName>
    </submittedName>
</protein>
<evidence type="ECO:0000313" key="1">
    <source>
        <dbReference type="WBParaSite" id="ASIM_0000358201-mRNA-1"/>
    </source>
</evidence>
<reference evidence="1" key="1">
    <citation type="submission" date="2017-02" db="UniProtKB">
        <authorList>
            <consortium name="WormBaseParasite"/>
        </authorList>
    </citation>
    <scope>IDENTIFICATION</scope>
</reference>
<proteinExistence type="predicted"/>
<organism evidence="1">
    <name type="scientific">Anisakis simplex</name>
    <name type="common">Herring worm</name>
    <dbReference type="NCBI Taxonomy" id="6269"/>
    <lineage>
        <taxon>Eukaryota</taxon>
        <taxon>Metazoa</taxon>
        <taxon>Ecdysozoa</taxon>
        <taxon>Nematoda</taxon>
        <taxon>Chromadorea</taxon>
        <taxon>Rhabditida</taxon>
        <taxon>Spirurina</taxon>
        <taxon>Ascaridomorpha</taxon>
        <taxon>Ascaridoidea</taxon>
        <taxon>Anisakidae</taxon>
        <taxon>Anisakis</taxon>
        <taxon>Anisakis simplex complex</taxon>
    </lineage>
</organism>
<accession>A0A0M3J7N4</accession>
<sequence length="241" mass="27134">LLSWFGLGGSSYDSREVKPTPDQQQLIKIAQNVILECHPEQLIVDGKYLTSSALTELVNAIVQASSAIVSQSEGMAPSQQTKKLNEQDEDALVLYLELMVSITLENKDRLSQIWPSVQHHLQWIMSTFGRNPVLVERAVVGLLRLANRNLFRLKDDIAEEILHSLAMLLKLRPPAMFMFSRQIAFGLHELLRANAANVHRKEHWAVLFALLEAAGAGAYADDIQQQQRETVGSYFRFKEIG</sequence>
<name>A0A0M3J7N4_ANISI</name>